<dbReference type="Gene3D" id="1.25.40.10">
    <property type="entry name" value="Tetratricopeptide repeat domain"/>
    <property type="match status" value="2"/>
</dbReference>
<evidence type="ECO:0008006" key="5">
    <source>
        <dbReference type="Google" id="ProtNLM"/>
    </source>
</evidence>
<reference evidence="3 4" key="1">
    <citation type="submission" date="2014-12" db="EMBL/GenBank/DDBJ databases">
        <title>Draft genome sequence of Paenibacillus kamchatkensis strain B-2647.</title>
        <authorList>
            <person name="Karlyshev A.V."/>
            <person name="Kudryashova E.B."/>
        </authorList>
    </citation>
    <scope>NUCLEOTIDE SEQUENCE [LARGE SCALE GENOMIC DNA]</scope>
    <source>
        <strain evidence="3 4">VKM B-2647</strain>
    </source>
</reference>
<keyword evidence="4" id="KW-1185">Reference proteome</keyword>
<gene>
    <name evidence="3" type="ORF">SD70_22485</name>
</gene>
<dbReference type="Pfam" id="PF13181">
    <property type="entry name" value="TPR_8"/>
    <property type="match status" value="1"/>
</dbReference>
<keyword evidence="2" id="KW-0472">Membrane</keyword>
<organism evidence="3 4">
    <name type="scientific">Gordoniibacillus kamchatkensis</name>
    <dbReference type="NCBI Taxonomy" id="1590651"/>
    <lineage>
        <taxon>Bacteria</taxon>
        <taxon>Bacillati</taxon>
        <taxon>Bacillota</taxon>
        <taxon>Bacilli</taxon>
        <taxon>Bacillales</taxon>
        <taxon>Paenibacillaceae</taxon>
        <taxon>Gordoniibacillus</taxon>
    </lineage>
</organism>
<dbReference type="Pfam" id="PF14559">
    <property type="entry name" value="TPR_19"/>
    <property type="match status" value="1"/>
</dbReference>
<protein>
    <recommendedName>
        <fullName evidence="5">Tetratricopeptide repeat protein</fullName>
    </recommendedName>
</protein>
<accession>A0ABR5AFE2</accession>
<dbReference type="PANTHER" id="PTHR12558">
    <property type="entry name" value="CELL DIVISION CYCLE 16,23,27"/>
    <property type="match status" value="1"/>
</dbReference>
<proteinExistence type="predicted"/>
<comment type="caution">
    <text evidence="3">The sequence shown here is derived from an EMBL/GenBank/DDBJ whole genome shotgun (WGS) entry which is preliminary data.</text>
</comment>
<dbReference type="PROSITE" id="PS50005">
    <property type="entry name" value="TPR"/>
    <property type="match status" value="1"/>
</dbReference>
<evidence type="ECO:0000313" key="4">
    <source>
        <dbReference type="Proteomes" id="UP000031967"/>
    </source>
</evidence>
<keyword evidence="2" id="KW-1133">Transmembrane helix</keyword>
<dbReference type="Proteomes" id="UP000031967">
    <property type="component" value="Unassembled WGS sequence"/>
</dbReference>
<dbReference type="EMBL" id="JXAK01000044">
    <property type="protein sequence ID" value="KIL39087.1"/>
    <property type="molecule type" value="Genomic_DNA"/>
</dbReference>
<evidence type="ECO:0000313" key="3">
    <source>
        <dbReference type="EMBL" id="KIL39087.1"/>
    </source>
</evidence>
<evidence type="ECO:0000256" key="1">
    <source>
        <dbReference type="PROSITE-ProRule" id="PRU00339"/>
    </source>
</evidence>
<keyword evidence="2" id="KW-0812">Transmembrane</keyword>
<dbReference type="InterPro" id="IPR019734">
    <property type="entry name" value="TPR_rpt"/>
</dbReference>
<feature type="transmembrane region" description="Helical" evidence="2">
    <location>
        <begin position="6"/>
        <end position="31"/>
    </location>
</feature>
<dbReference type="RefSeq" id="WP_041049875.1">
    <property type="nucleotide sequence ID" value="NZ_JXAK01000044.1"/>
</dbReference>
<dbReference type="InterPro" id="IPR011990">
    <property type="entry name" value="TPR-like_helical_dom_sf"/>
</dbReference>
<dbReference type="SMART" id="SM00028">
    <property type="entry name" value="TPR"/>
    <property type="match status" value="3"/>
</dbReference>
<evidence type="ECO:0000256" key="2">
    <source>
        <dbReference type="SAM" id="Phobius"/>
    </source>
</evidence>
<sequence>MSKVFLFAILVYLTGNPLLALVVLLIILYAADRRFVGLMPSVTRPLRLGRKLGQLRQHIQASPHDTSAKLELARVYIEKKRYAEAERLLEGILPIMDQSADVHFELGLCKLKLGRIEEGRSLMDQALELNPRVRYGEPYLRLAEALAADYPEQAVRYIERFRDVQSSSCEAYYRLGQLYEKMGRKQEAKAAYLEVRDVYRTLPGYSRRMQRRWVVLAWWKTLV</sequence>
<keyword evidence="1" id="KW-0802">TPR repeat</keyword>
<dbReference type="SUPFAM" id="SSF48452">
    <property type="entry name" value="TPR-like"/>
    <property type="match status" value="1"/>
</dbReference>
<feature type="repeat" description="TPR" evidence="1">
    <location>
        <begin position="100"/>
        <end position="133"/>
    </location>
</feature>
<dbReference type="PANTHER" id="PTHR12558:SF13">
    <property type="entry name" value="CELL DIVISION CYCLE PROTEIN 27 HOMOLOG"/>
    <property type="match status" value="1"/>
</dbReference>
<name>A0ABR5AFE2_9BACL</name>